<dbReference type="NCBIfam" id="NF004620">
    <property type="entry name" value="PRK05954.1"/>
    <property type="match status" value="1"/>
</dbReference>
<organism evidence="6">
    <name type="scientific">Leptolyngbya sp. NK1-12</name>
    <dbReference type="NCBI Taxonomy" id="2547451"/>
    <lineage>
        <taxon>Bacteria</taxon>
        <taxon>Bacillati</taxon>
        <taxon>Cyanobacteriota</taxon>
        <taxon>Cyanophyceae</taxon>
        <taxon>Leptolyngbyales</taxon>
        <taxon>Leptolyngbyaceae</taxon>
        <taxon>Leptolyngbya group</taxon>
        <taxon>Leptolyngbya</taxon>
    </lineage>
</organism>
<dbReference type="PANTHER" id="PTHR43588">
    <property type="entry name" value="COBALT-PRECORRIN-8 METHYLMUTASE"/>
    <property type="match status" value="1"/>
</dbReference>
<evidence type="ECO:0000256" key="3">
    <source>
        <dbReference type="ARBA" id="ARBA00022573"/>
    </source>
</evidence>
<proteinExistence type="inferred from homology"/>
<dbReference type="InterPro" id="IPR036588">
    <property type="entry name" value="CobH/CbiC_sf"/>
</dbReference>
<evidence type="ECO:0000256" key="2">
    <source>
        <dbReference type="ARBA" id="ARBA00009774"/>
    </source>
</evidence>
<protein>
    <submittedName>
        <fullName evidence="6">Cobalt-precorrin-8X methylmutase</fullName>
    </submittedName>
</protein>
<evidence type="ECO:0000256" key="4">
    <source>
        <dbReference type="ARBA" id="ARBA00023235"/>
    </source>
</evidence>
<gene>
    <name evidence="6" type="ORF">HJG54_18765</name>
</gene>
<accession>A0AA96WG98</accession>
<dbReference type="InterPro" id="IPR003722">
    <property type="entry name" value="Cbl_synth_CobH/CbiC"/>
</dbReference>
<sequence length="221" mass="24027">MSSLHHPILEQSFAVIDREIGDHTFTSQEYAIVRRVIHSTADFEFRELLRFSPDAIERAITALAKGVPIVTDVTMVKQGILTLVGKTFQNPVIAAVEQASVVEPGRTRTETGLLTCWQQFPEAIYVIGNAPTALLALCEQINQCQPIHQPIHQPIRQQSPDNAKTPTIVIGAPVGFIAVVESKQALAQTAVPQIRVEGRKGGSPVAAAILNALLVLAWEQS</sequence>
<comment type="pathway">
    <text evidence="1">Cofactor biosynthesis; adenosylcobalamin biosynthesis.</text>
</comment>
<dbReference type="Pfam" id="PF02570">
    <property type="entry name" value="CbiC"/>
    <property type="match status" value="2"/>
</dbReference>
<comment type="similarity">
    <text evidence="2">Belongs to the CobH/CbiC family.</text>
</comment>
<dbReference type="GO" id="GO:0016993">
    <property type="term" value="F:precorrin-8X methylmutase activity"/>
    <property type="evidence" value="ECO:0007669"/>
    <property type="project" value="InterPro"/>
</dbReference>
<keyword evidence="3" id="KW-0169">Cobalamin biosynthesis</keyword>
<dbReference type="AlphaFoldDB" id="A0AA96WG98"/>
<dbReference type="EMBL" id="CP053586">
    <property type="protein sequence ID" value="WNZ24688.1"/>
    <property type="molecule type" value="Genomic_DNA"/>
</dbReference>
<dbReference type="Gene3D" id="3.40.50.10230">
    <property type="entry name" value="Cobalamin biosynthesis CobH/CbiC, precorrin-8X methylmutase"/>
    <property type="match status" value="1"/>
</dbReference>
<dbReference type="SUPFAM" id="SSF63965">
    <property type="entry name" value="Precorrin-8X methylmutase CbiC/CobH"/>
    <property type="match status" value="1"/>
</dbReference>
<reference evidence="6" key="1">
    <citation type="submission" date="2020-05" db="EMBL/GenBank/DDBJ databases">
        <authorList>
            <person name="Zhu T."/>
            <person name="Keshari N."/>
            <person name="Lu X."/>
        </authorList>
    </citation>
    <scope>NUCLEOTIDE SEQUENCE</scope>
    <source>
        <strain evidence="6">NK1-12</strain>
    </source>
</reference>
<feature type="domain" description="Cobalamin biosynthesis precorrin-8X methylmutase CobH/CbiC" evidence="5">
    <location>
        <begin position="8"/>
        <end position="145"/>
    </location>
</feature>
<dbReference type="PANTHER" id="PTHR43588:SF1">
    <property type="entry name" value="COBALT-PRECORRIN-8 METHYLMUTASE"/>
    <property type="match status" value="1"/>
</dbReference>
<evidence type="ECO:0000259" key="5">
    <source>
        <dbReference type="Pfam" id="PF02570"/>
    </source>
</evidence>
<dbReference type="GO" id="GO:0009236">
    <property type="term" value="P:cobalamin biosynthetic process"/>
    <property type="evidence" value="ECO:0007669"/>
    <property type="project" value="UniProtKB-KW"/>
</dbReference>
<feature type="domain" description="Cobalamin biosynthesis precorrin-8X methylmutase CobH/CbiC" evidence="5">
    <location>
        <begin position="162"/>
        <end position="215"/>
    </location>
</feature>
<keyword evidence="4" id="KW-0413">Isomerase</keyword>
<evidence type="ECO:0000256" key="1">
    <source>
        <dbReference type="ARBA" id="ARBA00004953"/>
    </source>
</evidence>
<dbReference type="RefSeq" id="WP_316430605.1">
    <property type="nucleotide sequence ID" value="NZ_CP053586.1"/>
</dbReference>
<evidence type="ECO:0000313" key="6">
    <source>
        <dbReference type="EMBL" id="WNZ24688.1"/>
    </source>
</evidence>
<name>A0AA96WG98_9CYAN</name>